<organism evidence="4 5">
    <name type="scientific">Blastococcus deserti</name>
    <dbReference type="NCBI Taxonomy" id="2259033"/>
    <lineage>
        <taxon>Bacteria</taxon>
        <taxon>Bacillati</taxon>
        <taxon>Actinomycetota</taxon>
        <taxon>Actinomycetes</taxon>
        <taxon>Geodermatophilales</taxon>
        <taxon>Geodermatophilaceae</taxon>
        <taxon>Blastococcus</taxon>
    </lineage>
</organism>
<evidence type="ECO:0000313" key="4">
    <source>
        <dbReference type="EMBL" id="MFD2090156.1"/>
    </source>
</evidence>
<dbReference type="GO" id="GO:0004177">
    <property type="term" value="F:aminopeptidase activity"/>
    <property type="evidence" value="ECO:0007669"/>
    <property type="project" value="UniProtKB-KW"/>
</dbReference>
<name>A0ABW4X435_9ACTN</name>
<accession>A0ABW4X435</accession>
<gene>
    <name evidence="4" type="ORF">ACFSHS_01075</name>
</gene>
<keyword evidence="4" id="KW-0031">Aminopeptidase</keyword>
<feature type="chain" id="PRO_5045182907" evidence="2">
    <location>
        <begin position="24"/>
        <end position="476"/>
    </location>
</feature>
<reference evidence="5" key="1">
    <citation type="journal article" date="2019" name="Int. J. Syst. Evol. Microbiol.">
        <title>The Global Catalogue of Microorganisms (GCM) 10K type strain sequencing project: providing services to taxonomists for standard genome sequencing and annotation.</title>
        <authorList>
            <consortium name="The Broad Institute Genomics Platform"/>
            <consortium name="The Broad Institute Genome Sequencing Center for Infectious Disease"/>
            <person name="Wu L."/>
            <person name="Ma J."/>
        </authorList>
    </citation>
    <scope>NUCLEOTIDE SEQUENCE [LARGE SCALE GENOMIC DNA]</scope>
    <source>
        <strain evidence="5">JCM 3338</strain>
    </source>
</reference>
<evidence type="ECO:0000256" key="2">
    <source>
        <dbReference type="SAM" id="SignalP"/>
    </source>
</evidence>
<dbReference type="PANTHER" id="PTHR45726">
    <property type="entry name" value="LEUKOTRIENE A-4 HYDROLASE"/>
    <property type="match status" value="1"/>
</dbReference>
<feature type="domain" description="Peptidase M1 membrane alanine aminopeptidase" evidence="3">
    <location>
        <begin position="335"/>
        <end position="372"/>
    </location>
</feature>
<feature type="signal peptide" evidence="2">
    <location>
        <begin position="1"/>
        <end position="23"/>
    </location>
</feature>
<dbReference type="InterPro" id="IPR027268">
    <property type="entry name" value="Peptidase_M4/M1_CTD_sf"/>
</dbReference>
<comment type="caution">
    <text evidence="4">The sequence shown here is derived from an EMBL/GenBank/DDBJ whole genome shotgun (WGS) entry which is preliminary data.</text>
</comment>
<dbReference type="Proteomes" id="UP001597402">
    <property type="component" value="Unassembled WGS sequence"/>
</dbReference>
<keyword evidence="4" id="KW-0645">Protease</keyword>
<dbReference type="InterPro" id="IPR034015">
    <property type="entry name" value="M1_LTA4H"/>
</dbReference>
<evidence type="ECO:0000256" key="1">
    <source>
        <dbReference type="SAM" id="MobiDB-lite"/>
    </source>
</evidence>
<dbReference type="SUPFAM" id="SSF55486">
    <property type="entry name" value="Metalloproteases ('zincins'), catalytic domain"/>
    <property type="match status" value="1"/>
</dbReference>
<dbReference type="PANTHER" id="PTHR45726:SF3">
    <property type="entry name" value="LEUKOTRIENE A-4 HYDROLASE"/>
    <property type="match status" value="1"/>
</dbReference>
<evidence type="ECO:0000259" key="3">
    <source>
        <dbReference type="Pfam" id="PF01433"/>
    </source>
</evidence>
<keyword evidence="2" id="KW-0732">Signal</keyword>
<sequence length="476" mass="50034">MTGQRAVAAAAALLLLPGCTSFADTVPQRQASADSPAAEAPEDEGCPAERAEPDPDRPEVRLDFRLADDRRSVTGTETVVFTPDLDVRELVFRLVPNGPDSAPAGNRLAVDGVRGHDVAGGGYETAGAADPGGLYVVDLRDELAAGESTEVELDFTLTLGTEAFDRFGVDGDVSWWASGAPLLAWEPGVGWARDPFVDLGGETATSPAADTVVTVSAPEDLTVLMTGARSEPSAPRDGRRTWTAEEPVARDVAVAAGPFTTREVTTPGGVRVTTGVLPGANVPGDQLSVWTTTAIADLETLLGPFPYRTLTVALLPDHGGGIEYPSMILEATPSREVLVHEVAHQWFYGMVGNSQFRDPWLDEAFASWAEAVVDPGSGLVSEEALTLPGPVGATMAEYASDGRYFRLVYDKGGAALLAAQRAVGEEAFAAAVRCYVDATAWTIATPSDVYRALDDLPAALDVLVDAEALGKDDIPR</sequence>
<feature type="compositionally biased region" description="Basic and acidic residues" evidence="1">
    <location>
        <begin position="47"/>
        <end position="58"/>
    </location>
</feature>
<dbReference type="Gene3D" id="1.10.390.10">
    <property type="entry name" value="Neutral Protease Domain 2"/>
    <property type="match status" value="1"/>
</dbReference>
<keyword evidence="4" id="KW-0378">Hydrolase</keyword>
<dbReference type="RefSeq" id="WP_376870698.1">
    <property type="nucleotide sequence ID" value="NZ_JBHUHP010000001.1"/>
</dbReference>
<dbReference type="InterPro" id="IPR014782">
    <property type="entry name" value="Peptidase_M1_dom"/>
</dbReference>
<feature type="region of interest" description="Disordered" evidence="1">
    <location>
        <begin position="26"/>
        <end position="58"/>
    </location>
</feature>
<evidence type="ECO:0000313" key="5">
    <source>
        <dbReference type="Proteomes" id="UP001597402"/>
    </source>
</evidence>
<dbReference type="EMBL" id="JBHUHP010000001">
    <property type="protein sequence ID" value="MFD2090156.1"/>
    <property type="molecule type" value="Genomic_DNA"/>
</dbReference>
<dbReference type="Pfam" id="PF01433">
    <property type="entry name" value="Peptidase_M1"/>
    <property type="match status" value="1"/>
</dbReference>
<keyword evidence="5" id="KW-1185">Reference proteome</keyword>
<protein>
    <submittedName>
        <fullName evidence="4">M1 family aminopeptidase</fullName>
    </submittedName>
</protein>
<proteinExistence type="predicted"/>